<evidence type="ECO:0000256" key="7">
    <source>
        <dbReference type="SAM" id="Phobius"/>
    </source>
</evidence>
<protein>
    <submittedName>
        <fullName evidence="9">Unannotated protein</fullName>
    </submittedName>
</protein>
<keyword evidence="5 7" id="KW-1133">Transmembrane helix</keyword>
<dbReference type="EMBL" id="CAFBMG010000204">
    <property type="protein sequence ID" value="CAB4917894.1"/>
    <property type="molecule type" value="Genomic_DNA"/>
</dbReference>
<organism evidence="9">
    <name type="scientific">freshwater metagenome</name>
    <dbReference type="NCBI Taxonomy" id="449393"/>
    <lineage>
        <taxon>unclassified sequences</taxon>
        <taxon>metagenomes</taxon>
        <taxon>ecological metagenomes</taxon>
    </lineage>
</organism>
<feature type="transmembrane region" description="Helical" evidence="7">
    <location>
        <begin position="12"/>
        <end position="36"/>
    </location>
</feature>
<evidence type="ECO:0000256" key="4">
    <source>
        <dbReference type="ARBA" id="ARBA00022692"/>
    </source>
</evidence>
<dbReference type="Gene3D" id="1.20.58.1610">
    <property type="entry name" value="NADH:ubiquinone/plastoquinone oxidoreductase, chain 3"/>
    <property type="match status" value="1"/>
</dbReference>
<dbReference type="InterPro" id="IPR038430">
    <property type="entry name" value="NDAH_ubi_oxred_su3_sf"/>
</dbReference>
<sequence>MANPLSDFLRSYLTVGIFVGLSFLLFGLLLLISWALRPNRPQAGKYKTYESGVDPVGTMWSQSQVRYYIFALLFVMFDVEAVFIFPWATRLEAYGYFGLIEMFIFIGVLLLGLVYAWRKGVLKWA</sequence>
<feature type="transmembrane region" description="Helical" evidence="7">
    <location>
        <begin position="67"/>
        <end position="88"/>
    </location>
</feature>
<proteinExistence type="inferred from homology"/>
<dbReference type="GO" id="GO:0030964">
    <property type="term" value="C:NADH dehydrogenase complex"/>
    <property type="evidence" value="ECO:0007669"/>
    <property type="project" value="TreeGrafter"/>
</dbReference>
<keyword evidence="6 7" id="KW-0472">Membrane</keyword>
<reference evidence="9" key="1">
    <citation type="submission" date="2020-05" db="EMBL/GenBank/DDBJ databases">
        <authorList>
            <person name="Chiriac C."/>
            <person name="Salcher M."/>
            <person name="Ghai R."/>
            <person name="Kavagutti S V."/>
        </authorList>
    </citation>
    <scope>NUCLEOTIDE SEQUENCE</scope>
</reference>
<evidence type="ECO:0000256" key="5">
    <source>
        <dbReference type="ARBA" id="ARBA00022989"/>
    </source>
</evidence>
<dbReference type="InterPro" id="IPR000440">
    <property type="entry name" value="NADH_UbQ/plastoQ_OxRdtase_su3"/>
</dbReference>
<dbReference type="PANTHER" id="PTHR11058:SF9">
    <property type="entry name" value="NADH-UBIQUINONE OXIDOREDUCTASE CHAIN 3"/>
    <property type="match status" value="1"/>
</dbReference>
<dbReference type="Pfam" id="PF00507">
    <property type="entry name" value="Oxidored_q4"/>
    <property type="match status" value="1"/>
</dbReference>
<dbReference type="InterPro" id="IPR023043">
    <property type="entry name" value="NAD(P)H_OxRDtase_bac/plastid"/>
</dbReference>
<name>A0A6J7HDX7_9ZZZZ</name>
<dbReference type="GO" id="GO:0008137">
    <property type="term" value="F:NADH dehydrogenase (ubiquinone) activity"/>
    <property type="evidence" value="ECO:0007669"/>
    <property type="project" value="InterPro"/>
</dbReference>
<dbReference type="GO" id="GO:0016651">
    <property type="term" value="F:oxidoreductase activity, acting on NAD(P)H"/>
    <property type="evidence" value="ECO:0007669"/>
    <property type="project" value="InterPro"/>
</dbReference>
<evidence type="ECO:0000256" key="6">
    <source>
        <dbReference type="ARBA" id="ARBA00023136"/>
    </source>
</evidence>
<evidence type="ECO:0000256" key="2">
    <source>
        <dbReference type="ARBA" id="ARBA00008472"/>
    </source>
</evidence>
<comment type="similarity">
    <text evidence="2">Belongs to the complex I subunit 3 family.</text>
</comment>
<comment type="subcellular location">
    <subcellularLocation>
        <location evidence="1">Membrane</location>
        <topology evidence="1">Multi-pass membrane protein</topology>
    </subcellularLocation>
</comment>
<keyword evidence="3" id="KW-0813">Transport</keyword>
<evidence type="ECO:0000313" key="9">
    <source>
        <dbReference type="EMBL" id="CAB4917894.1"/>
    </source>
</evidence>
<dbReference type="HAMAP" id="MF_01394">
    <property type="entry name" value="NDH1_NuoA"/>
    <property type="match status" value="1"/>
</dbReference>
<gene>
    <name evidence="8" type="ORF">UFOPK2766_00959</name>
    <name evidence="9" type="ORF">UFOPK3519_01784</name>
</gene>
<keyword evidence="4 7" id="KW-0812">Transmembrane</keyword>
<dbReference type="PANTHER" id="PTHR11058">
    <property type="entry name" value="NADH-UBIQUINONE OXIDOREDUCTASE CHAIN 3"/>
    <property type="match status" value="1"/>
</dbReference>
<dbReference type="AlphaFoldDB" id="A0A6J7HDX7"/>
<evidence type="ECO:0000313" key="8">
    <source>
        <dbReference type="EMBL" id="CAB4739902.1"/>
    </source>
</evidence>
<feature type="transmembrane region" description="Helical" evidence="7">
    <location>
        <begin position="94"/>
        <end position="117"/>
    </location>
</feature>
<evidence type="ECO:0000256" key="1">
    <source>
        <dbReference type="ARBA" id="ARBA00004141"/>
    </source>
</evidence>
<dbReference type="EMBL" id="CAEZYU010000036">
    <property type="protein sequence ID" value="CAB4739902.1"/>
    <property type="molecule type" value="Genomic_DNA"/>
</dbReference>
<accession>A0A6J7HDX7</accession>
<evidence type="ECO:0000256" key="3">
    <source>
        <dbReference type="ARBA" id="ARBA00022448"/>
    </source>
</evidence>